<reference evidence="9" key="1">
    <citation type="submission" date="2018-05" db="EMBL/GenBank/DDBJ databases">
        <authorList>
            <person name="Lanie J.A."/>
            <person name="Ng W.-L."/>
            <person name="Kazmierczak K.M."/>
            <person name="Andrzejewski T.M."/>
            <person name="Davidsen T.M."/>
            <person name="Wayne K.J."/>
            <person name="Tettelin H."/>
            <person name="Glass J.I."/>
            <person name="Rusch D."/>
            <person name="Podicherti R."/>
            <person name="Tsui H.-C.T."/>
            <person name="Winkler M.E."/>
        </authorList>
    </citation>
    <scope>NUCLEOTIDE SEQUENCE</scope>
</reference>
<proteinExistence type="inferred from homology"/>
<gene>
    <name evidence="9" type="ORF">METZ01_LOCUS135949</name>
</gene>
<evidence type="ECO:0000313" key="9">
    <source>
        <dbReference type="EMBL" id="SVA83095.1"/>
    </source>
</evidence>
<sequence>MSEETKGGHDLKNSSTKITSDKTIKVEVEVTNVTIEKGFKAIEKVVKAPWKGLKKVFKTIELYSALKQKEKTWKSDLETPSPKPPKSSSILIWLTALSFLIGMAAIFIYVPTEQMEGAVQRIMYFHIPAAWLAFFSFFIVFICSILFLWKKEREWDIYALASAEIGVIFCSLVLITGPIWARPIWGAWWVWDARLTSTLILWLIYVSYLMLRYQTDVGSMRARFAAVLGIVGFLDIPFIHFSVLWWRTFHPPPKMISPEGLGAGMDPSMVITLLLSLGAFTLLYFVLMGQRIKVEKMKDEVERLKKEYLYTN</sequence>
<evidence type="ECO:0000259" key="8">
    <source>
        <dbReference type="Pfam" id="PF01578"/>
    </source>
</evidence>
<dbReference type="PANTHER" id="PTHR30071">
    <property type="entry name" value="HEME EXPORTER PROTEIN C"/>
    <property type="match status" value="1"/>
</dbReference>
<comment type="similarity">
    <text evidence="2">Belongs to the CcmC/CycZ/HelC family.</text>
</comment>
<dbReference type="Pfam" id="PF01578">
    <property type="entry name" value="Cytochrom_C_asm"/>
    <property type="match status" value="1"/>
</dbReference>
<name>A0A381Z1H1_9ZZZZ</name>
<feature type="domain" description="Cytochrome c assembly protein" evidence="8">
    <location>
        <begin position="89"/>
        <end position="250"/>
    </location>
</feature>
<keyword evidence="5 7" id="KW-1133">Transmembrane helix</keyword>
<protein>
    <recommendedName>
        <fullName evidence="8">Cytochrome c assembly protein domain-containing protein</fullName>
    </recommendedName>
</protein>
<evidence type="ECO:0000256" key="1">
    <source>
        <dbReference type="ARBA" id="ARBA00004141"/>
    </source>
</evidence>
<feature type="transmembrane region" description="Helical" evidence="7">
    <location>
        <begin position="223"/>
        <end position="247"/>
    </location>
</feature>
<dbReference type="InterPro" id="IPR045062">
    <property type="entry name" value="Cyt_c_biogenesis_CcsA/CcmC"/>
</dbReference>
<evidence type="ECO:0000256" key="4">
    <source>
        <dbReference type="ARBA" id="ARBA00022748"/>
    </source>
</evidence>
<dbReference type="GO" id="GO:0015232">
    <property type="term" value="F:heme transmembrane transporter activity"/>
    <property type="evidence" value="ECO:0007669"/>
    <property type="project" value="InterPro"/>
</dbReference>
<evidence type="ECO:0000256" key="2">
    <source>
        <dbReference type="ARBA" id="ARBA00005840"/>
    </source>
</evidence>
<organism evidence="9">
    <name type="scientific">marine metagenome</name>
    <dbReference type="NCBI Taxonomy" id="408172"/>
    <lineage>
        <taxon>unclassified sequences</taxon>
        <taxon>metagenomes</taxon>
        <taxon>ecological metagenomes</taxon>
    </lineage>
</organism>
<dbReference type="EMBL" id="UINC01019603">
    <property type="protein sequence ID" value="SVA83095.1"/>
    <property type="molecule type" value="Genomic_DNA"/>
</dbReference>
<dbReference type="PRINTS" id="PR01386">
    <property type="entry name" value="CCMCBIOGNSIS"/>
</dbReference>
<evidence type="ECO:0000256" key="3">
    <source>
        <dbReference type="ARBA" id="ARBA00022692"/>
    </source>
</evidence>
<dbReference type="GO" id="GO:0017004">
    <property type="term" value="P:cytochrome complex assembly"/>
    <property type="evidence" value="ECO:0007669"/>
    <property type="project" value="UniProtKB-KW"/>
</dbReference>
<dbReference type="GO" id="GO:0020037">
    <property type="term" value="F:heme binding"/>
    <property type="evidence" value="ECO:0007669"/>
    <property type="project" value="InterPro"/>
</dbReference>
<keyword evidence="4" id="KW-0201">Cytochrome c-type biogenesis</keyword>
<evidence type="ECO:0000256" key="7">
    <source>
        <dbReference type="SAM" id="Phobius"/>
    </source>
</evidence>
<evidence type="ECO:0000256" key="5">
    <source>
        <dbReference type="ARBA" id="ARBA00022989"/>
    </source>
</evidence>
<evidence type="ECO:0000256" key="6">
    <source>
        <dbReference type="ARBA" id="ARBA00023136"/>
    </source>
</evidence>
<feature type="transmembrane region" description="Helical" evidence="7">
    <location>
        <begin position="161"/>
        <end position="181"/>
    </location>
</feature>
<feature type="transmembrane region" description="Helical" evidence="7">
    <location>
        <begin position="267"/>
        <end position="287"/>
    </location>
</feature>
<accession>A0A381Z1H1</accession>
<dbReference type="AlphaFoldDB" id="A0A381Z1H1"/>
<feature type="transmembrane region" description="Helical" evidence="7">
    <location>
        <begin position="90"/>
        <end position="110"/>
    </location>
</feature>
<comment type="subcellular location">
    <subcellularLocation>
        <location evidence="1">Membrane</location>
        <topology evidence="1">Multi-pass membrane protein</topology>
    </subcellularLocation>
</comment>
<keyword evidence="6 7" id="KW-0472">Membrane</keyword>
<dbReference type="GO" id="GO:0005886">
    <property type="term" value="C:plasma membrane"/>
    <property type="evidence" value="ECO:0007669"/>
    <property type="project" value="TreeGrafter"/>
</dbReference>
<keyword evidence="3 7" id="KW-0812">Transmembrane</keyword>
<dbReference type="PANTHER" id="PTHR30071:SF1">
    <property type="entry name" value="CYTOCHROME B_B6 PROTEIN-RELATED"/>
    <property type="match status" value="1"/>
</dbReference>
<dbReference type="InterPro" id="IPR002541">
    <property type="entry name" value="Cyt_c_assembly"/>
</dbReference>
<feature type="transmembrane region" description="Helical" evidence="7">
    <location>
        <begin position="193"/>
        <end position="211"/>
    </location>
</feature>
<feature type="transmembrane region" description="Helical" evidence="7">
    <location>
        <begin position="130"/>
        <end position="149"/>
    </location>
</feature>
<dbReference type="InterPro" id="IPR003557">
    <property type="entry name" value="Cyt_c_biogenesis_CcmC"/>
</dbReference>